<comment type="caution">
    <text evidence="1">The sequence shown here is derived from an EMBL/GenBank/DDBJ whole genome shotgun (WGS) entry which is preliminary data.</text>
</comment>
<gene>
    <name evidence="1" type="primary">EPL1</name>
    <name evidence="1" type="ORF">LPJ66_004946</name>
</gene>
<dbReference type="EMBL" id="JANBPG010000640">
    <property type="protein sequence ID" value="KAJ1894836.1"/>
    <property type="molecule type" value="Genomic_DNA"/>
</dbReference>
<evidence type="ECO:0000313" key="2">
    <source>
        <dbReference type="Proteomes" id="UP001150581"/>
    </source>
</evidence>
<keyword evidence="2" id="KW-1185">Reference proteome</keyword>
<sequence length="543" mass="61285">MANAQRFRARKVDLKRSLPVYRASDLDDLEDDDNRQVDAIETGVEKDEEAEHHLQAAISATLAAASGSAPVKSVYIPTPDASQVTKEYEALYARAFSCPHSLIRSSETVEESCAPMYCADDEDMEWIKRVGMDVGVFEAAMDALEALTRDMIFSCVEDVPTLEYLLEYAAERDRPLGKKTTQAIYDYWKQRRAQNKFKPIIPQLQRDDLAHKAEIDPFVCFRRREVRQGRKTRRADQRSLEQLRKLRINLASVSQLLEMCGEREREKTQWIECAQEVAQNRRKVLKMRRRLNVSGDGDDLFVPPQQALQKKRTVQRPRAAPARKPRVTGVAMAQQSEAGVPQPFVLPRTVSVPLYPVPKRYGAMGERIRARLLSYKTKVSQGWVDSTFAVPAQSGMFWKPPCGEAEAFRLRVGRLGRLFVDRRSVRVAGKDGRGCVVQKLLRPEDYARLQPRVVTASPVDSVLADLLRPFTFGNGLLGQPDPEKRERPQSQQQQQPQQQPHQQQHDAESVSAGSTVLEDGATPDQNSTKHLMFNVGCAAATTN</sequence>
<evidence type="ECO:0000313" key="1">
    <source>
        <dbReference type="EMBL" id="KAJ1894836.1"/>
    </source>
</evidence>
<protein>
    <submittedName>
        <fullName evidence="1">Enhancer of polycomb-like protein 1</fullName>
    </submittedName>
</protein>
<dbReference type="Proteomes" id="UP001150581">
    <property type="component" value="Unassembled WGS sequence"/>
</dbReference>
<name>A0ACC1IFY6_9FUNG</name>
<organism evidence="1 2">
    <name type="scientific">Kickxella alabastrina</name>
    <dbReference type="NCBI Taxonomy" id="61397"/>
    <lineage>
        <taxon>Eukaryota</taxon>
        <taxon>Fungi</taxon>
        <taxon>Fungi incertae sedis</taxon>
        <taxon>Zoopagomycota</taxon>
        <taxon>Kickxellomycotina</taxon>
        <taxon>Kickxellomycetes</taxon>
        <taxon>Kickxellales</taxon>
        <taxon>Kickxellaceae</taxon>
        <taxon>Kickxella</taxon>
    </lineage>
</organism>
<proteinExistence type="predicted"/>
<accession>A0ACC1IFY6</accession>
<reference evidence="1" key="1">
    <citation type="submission" date="2022-07" db="EMBL/GenBank/DDBJ databases">
        <title>Phylogenomic reconstructions and comparative analyses of Kickxellomycotina fungi.</title>
        <authorList>
            <person name="Reynolds N.K."/>
            <person name="Stajich J.E."/>
            <person name="Barry K."/>
            <person name="Grigoriev I.V."/>
            <person name="Crous P."/>
            <person name="Smith M.E."/>
        </authorList>
    </citation>
    <scope>NUCLEOTIDE SEQUENCE</scope>
    <source>
        <strain evidence="1">Benny 63K</strain>
    </source>
</reference>